<dbReference type="EMBL" id="CABR01000167">
    <property type="protein sequence ID" value="CBI11780.1"/>
    <property type="molecule type" value="Genomic_DNA"/>
</dbReference>
<accession>E6QX06</accession>
<sequence length="60" mass="6513">MAKPYLEGKTWSIRLRTKGQDIYLSGFATAAAALKAAAKQRHALETLGKPIGQGPWRTSV</sequence>
<reference evidence="1" key="1">
    <citation type="submission" date="2009-10" db="EMBL/GenBank/DDBJ databases">
        <title>Diversity of trophic interactions inside an arsenic-rich microbial ecosystem.</title>
        <authorList>
            <person name="Bertin P.N."/>
            <person name="Heinrich-Salmeron A."/>
            <person name="Pelletier E."/>
            <person name="Goulhen-Chollet F."/>
            <person name="Arsene-Ploetze F."/>
            <person name="Gallien S."/>
            <person name="Calteau A."/>
            <person name="Vallenet D."/>
            <person name="Casiot C."/>
            <person name="Chane-Woon-Ming B."/>
            <person name="Giloteaux L."/>
            <person name="Barakat M."/>
            <person name="Bonnefoy V."/>
            <person name="Bruneel O."/>
            <person name="Chandler M."/>
            <person name="Cleiss J."/>
            <person name="Duran R."/>
            <person name="Elbaz-Poulichet F."/>
            <person name="Fonknechten N."/>
            <person name="Lauga B."/>
            <person name="Mornico D."/>
            <person name="Ortet P."/>
            <person name="Schaeffer C."/>
            <person name="Siguier P."/>
            <person name="Alexander Thil Smith A."/>
            <person name="Van Dorsselaer A."/>
            <person name="Weissenbach J."/>
            <person name="Medigue C."/>
            <person name="Le Paslier D."/>
        </authorList>
    </citation>
    <scope>NUCLEOTIDE SEQUENCE</scope>
</reference>
<gene>
    <name evidence="1" type="ORF">CARN7_2627</name>
</gene>
<organism evidence="1">
    <name type="scientific">mine drainage metagenome</name>
    <dbReference type="NCBI Taxonomy" id="410659"/>
    <lineage>
        <taxon>unclassified sequences</taxon>
        <taxon>metagenomes</taxon>
        <taxon>ecological metagenomes</taxon>
    </lineage>
</organism>
<dbReference type="AlphaFoldDB" id="E6QX06"/>
<comment type="caution">
    <text evidence="1">The sequence shown here is derived from an EMBL/GenBank/DDBJ whole genome shotgun (WGS) entry which is preliminary data.</text>
</comment>
<evidence type="ECO:0000313" key="1">
    <source>
        <dbReference type="EMBL" id="CBI11780.1"/>
    </source>
</evidence>
<name>E6QX06_9ZZZZ</name>
<proteinExistence type="predicted"/>
<protein>
    <submittedName>
        <fullName evidence="1">Putative integrase</fullName>
    </submittedName>
</protein>